<gene>
    <name evidence="7" type="ORF">A6X21_11415</name>
</gene>
<dbReference type="PANTHER" id="PTHR32071">
    <property type="entry name" value="TRANSCRIPTIONAL REGULATORY PROTEIN"/>
    <property type="match status" value="1"/>
</dbReference>
<feature type="domain" description="Sigma-54 factor interaction" evidence="5">
    <location>
        <begin position="181"/>
        <end position="392"/>
    </location>
</feature>
<evidence type="ECO:0000256" key="2">
    <source>
        <dbReference type="ARBA" id="ARBA00022840"/>
    </source>
</evidence>
<dbReference type="InterPro" id="IPR058031">
    <property type="entry name" value="AAA_lid_NorR"/>
</dbReference>
<dbReference type="Pfam" id="PF25601">
    <property type="entry name" value="AAA_lid_14"/>
    <property type="match status" value="1"/>
</dbReference>
<dbReference type="GO" id="GO:0005524">
    <property type="term" value="F:ATP binding"/>
    <property type="evidence" value="ECO:0007669"/>
    <property type="project" value="UniProtKB-KW"/>
</dbReference>
<keyword evidence="2" id="KW-0067">ATP-binding</keyword>
<evidence type="ECO:0008006" key="9">
    <source>
        <dbReference type="Google" id="ProtNLM"/>
    </source>
</evidence>
<keyword evidence="3" id="KW-0805">Transcription regulation</keyword>
<dbReference type="InterPro" id="IPR003593">
    <property type="entry name" value="AAA+_ATPase"/>
</dbReference>
<dbReference type="PROSITE" id="PS50045">
    <property type="entry name" value="SIGMA54_INTERACT_4"/>
    <property type="match status" value="1"/>
</dbReference>
<accession>A0A1C3E6P7</accession>
<evidence type="ECO:0000256" key="4">
    <source>
        <dbReference type="ARBA" id="ARBA00023163"/>
    </source>
</evidence>
<dbReference type="Gene3D" id="1.10.8.60">
    <property type="match status" value="1"/>
</dbReference>
<evidence type="ECO:0000256" key="3">
    <source>
        <dbReference type="ARBA" id="ARBA00023015"/>
    </source>
</evidence>
<dbReference type="SMART" id="SM00382">
    <property type="entry name" value="AAA"/>
    <property type="match status" value="1"/>
</dbReference>
<dbReference type="Pfam" id="PF02954">
    <property type="entry name" value="HTH_8"/>
    <property type="match status" value="1"/>
</dbReference>
<proteinExistence type="predicted"/>
<sequence length="484" mass="53710">MTTKPDPRFELLICQSHREKEFMARRSSKPLSADALLNEAHEPVFMVSSDRKLIYLNQALLHLAGFAKEQLLGESLDYLSTGETSSPAALLAALAPPPDLPAPGETIVSAVYLPRVGMPPLATRITFWNLGNQPEANPVILGVVGRIPQPPVIKPGLAQTLHAELAAARLKWRHETTDASLVGHAPLFRKAIHQAELAAGNLAPLLIVGENGTGKEHFARSIHQRSSVQRNAFVPLDCQILTEAMLHEVIQHALESVPSTTGTATLGPGTILLKSIDAAPRSFWQQLEQFRKASIHRNDIPIRWMATSRLNSRQLLEREICDQQALVGISTIEIELPPLRERGRDALLIAQHLLEEQNRLAPRQLAGWSPEVQRLIGEYNWPGNIAELKRFVTESRERAQGPIIQVHDLPHFWQVGHDAQSVPPPRPVQIMPLDAALEAFEKEQIKQALAAVRGNRSKAADLLEIPRPRLYRRMEQLGLGESED</sequence>
<evidence type="ECO:0000256" key="1">
    <source>
        <dbReference type="ARBA" id="ARBA00022741"/>
    </source>
</evidence>
<evidence type="ECO:0000259" key="5">
    <source>
        <dbReference type="PROSITE" id="PS50045"/>
    </source>
</evidence>
<dbReference type="Gene3D" id="3.30.450.20">
    <property type="entry name" value="PAS domain"/>
    <property type="match status" value="1"/>
</dbReference>
<dbReference type="InterPro" id="IPR002197">
    <property type="entry name" value="HTH_Fis"/>
</dbReference>
<name>A0A1C3E6P7_9PLAN</name>
<dbReference type="OrthoDB" id="213520at2"/>
<protein>
    <recommendedName>
        <fullName evidence="9">Sigma-54 factor interaction domain-containing protein</fullName>
    </recommendedName>
</protein>
<dbReference type="GO" id="GO:0043565">
    <property type="term" value="F:sequence-specific DNA binding"/>
    <property type="evidence" value="ECO:0007669"/>
    <property type="project" value="InterPro"/>
</dbReference>
<dbReference type="SUPFAM" id="SSF52540">
    <property type="entry name" value="P-loop containing nucleoside triphosphate hydrolases"/>
    <property type="match status" value="1"/>
</dbReference>
<reference evidence="7 8" key="1">
    <citation type="submission" date="2016-05" db="EMBL/GenBank/DDBJ databases">
        <title>Genomic and physiological characterization of Planctopirus sp. isolated from fresh water lake.</title>
        <authorList>
            <person name="Subhash Y."/>
            <person name="Ramana C."/>
        </authorList>
    </citation>
    <scope>NUCLEOTIDE SEQUENCE [LARGE SCALE GENOMIC DNA]</scope>
    <source>
        <strain evidence="7 8">JC280</strain>
    </source>
</reference>
<comment type="caution">
    <text evidence="7">The sequence shown here is derived from an EMBL/GenBank/DDBJ whole genome shotgun (WGS) entry which is preliminary data.</text>
</comment>
<evidence type="ECO:0000313" key="7">
    <source>
        <dbReference type="EMBL" id="ODA28839.1"/>
    </source>
</evidence>
<dbReference type="CDD" id="cd00009">
    <property type="entry name" value="AAA"/>
    <property type="match status" value="1"/>
</dbReference>
<dbReference type="InterPro" id="IPR002078">
    <property type="entry name" value="Sigma_54_int"/>
</dbReference>
<keyword evidence="4" id="KW-0804">Transcription</keyword>
<dbReference type="SUPFAM" id="SSF55785">
    <property type="entry name" value="PYP-like sensor domain (PAS domain)"/>
    <property type="match status" value="1"/>
</dbReference>
<dbReference type="Gene3D" id="3.40.50.300">
    <property type="entry name" value="P-loop containing nucleotide triphosphate hydrolases"/>
    <property type="match status" value="1"/>
</dbReference>
<dbReference type="AlphaFoldDB" id="A0A1C3E6P7"/>
<dbReference type="PRINTS" id="PR01590">
    <property type="entry name" value="HTHFIS"/>
</dbReference>
<dbReference type="PROSITE" id="PS50112">
    <property type="entry name" value="PAS"/>
    <property type="match status" value="1"/>
</dbReference>
<dbReference type="Gene3D" id="1.10.10.60">
    <property type="entry name" value="Homeodomain-like"/>
    <property type="match status" value="1"/>
</dbReference>
<evidence type="ECO:0000259" key="6">
    <source>
        <dbReference type="PROSITE" id="PS50112"/>
    </source>
</evidence>
<dbReference type="InterPro" id="IPR000014">
    <property type="entry name" value="PAS"/>
</dbReference>
<evidence type="ECO:0000313" key="8">
    <source>
        <dbReference type="Proteomes" id="UP000094828"/>
    </source>
</evidence>
<dbReference type="Pfam" id="PF00158">
    <property type="entry name" value="Sigma54_activat"/>
    <property type="match status" value="1"/>
</dbReference>
<keyword evidence="8" id="KW-1185">Reference proteome</keyword>
<dbReference type="STRING" id="1841610.A6X21_11415"/>
<dbReference type="SUPFAM" id="SSF46689">
    <property type="entry name" value="Homeodomain-like"/>
    <property type="match status" value="1"/>
</dbReference>
<dbReference type="RefSeq" id="WP_068851215.1">
    <property type="nucleotide sequence ID" value="NZ_LYDR01000151.1"/>
</dbReference>
<dbReference type="EMBL" id="LYDR01000151">
    <property type="protein sequence ID" value="ODA28839.1"/>
    <property type="molecule type" value="Genomic_DNA"/>
</dbReference>
<dbReference type="InterPro" id="IPR009057">
    <property type="entry name" value="Homeodomain-like_sf"/>
</dbReference>
<feature type="domain" description="PAS" evidence="6">
    <location>
        <begin position="36"/>
        <end position="76"/>
    </location>
</feature>
<keyword evidence="1" id="KW-0547">Nucleotide-binding</keyword>
<dbReference type="InterPro" id="IPR027417">
    <property type="entry name" value="P-loop_NTPase"/>
</dbReference>
<dbReference type="InterPro" id="IPR035965">
    <property type="entry name" value="PAS-like_dom_sf"/>
</dbReference>
<organism evidence="7 8">
    <name type="scientific">Planctopirus hydrillae</name>
    <dbReference type="NCBI Taxonomy" id="1841610"/>
    <lineage>
        <taxon>Bacteria</taxon>
        <taxon>Pseudomonadati</taxon>
        <taxon>Planctomycetota</taxon>
        <taxon>Planctomycetia</taxon>
        <taxon>Planctomycetales</taxon>
        <taxon>Planctomycetaceae</taxon>
        <taxon>Planctopirus</taxon>
    </lineage>
</organism>
<dbReference type="Proteomes" id="UP000094828">
    <property type="component" value="Unassembled WGS sequence"/>
</dbReference>
<dbReference type="GO" id="GO:0006355">
    <property type="term" value="P:regulation of DNA-templated transcription"/>
    <property type="evidence" value="ECO:0007669"/>
    <property type="project" value="InterPro"/>
</dbReference>